<protein>
    <submittedName>
        <fullName evidence="2">Uncharacterized protein</fullName>
    </submittedName>
</protein>
<comment type="caution">
    <text evidence="2">The sequence shown here is derived from an EMBL/GenBank/DDBJ whole genome shotgun (WGS) entry which is preliminary data.</text>
</comment>
<feature type="region of interest" description="Disordered" evidence="1">
    <location>
        <begin position="104"/>
        <end position="148"/>
    </location>
</feature>
<evidence type="ECO:0000256" key="1">
    <source>
        <dbReference type="SAM" id="MobiDB-lite"/>
    </source>
</evidence>
<feature type="compositionally biased region" description="Basic and acidic residues" evidence="1">
    <location>
        <begin position="129"/>
        <end position="139"/>
    </location>
</feature>
<evidence type="ECO:0000313" key="2">
    <source>
        <dbReference type="EMBL" id="KAG6669801.1"/>
    </source>
</evidence>
<accession>A0A8T1RUN6</accession>
<organism evidence="2 3">
    <name type="scientific">Carya illinoinensis</name>
    <name type="common">Pecan</name>
    <dbReference type="NCBI Taxonomy" id="32201"/>
    <lineage>
        <taxon>Eukaryota</taxon>
        <taxon>Viridiplantae</taxon>
        <taxon>Streptophyta</taxon>
        <taxon>Embryophyta</taxon>
        <taxon>Tracheophyta</taxon>
        <taxon>Spermatophyta</taxon>
        <taxon>Magnoliopsida</taxon>
        <taxon>eudicotyledons</taxon>
        <taxon>Gunneridae</taxon>
        <taxon>Pentapetalae</taxon>
        <taxon>rosids</taxon>
        <taxon>fabids</taxon>
        <taxon>Fagales</taxon>
        <taxon>Juglandaceae</taxon>
        <taxon>Carya</taxon>
    </lineage>
</organism>
<proteinExistence type="predicted"/>
<dbReference type="AlphaFoldDB" id="A0A8T1RUN6"/>
<gene>
    <name evidence="2" type="ORF">CIPAW_01G269300</name>
</gene>
<dbReference type="EMBL" id="CM031809">
    <property type="protein sequence ID" value="KAG6669801.1"/>
    <property type="molecule type" value="Genomic_DNA"/>
</dbReference>
<sequence length="148" mass="14964">MGRGGMGWWGWGLPGEAGFLGEDGTRGDGVVGGCDSGCGGGGGGGVRRWEQELGLRLGLWMGWWGETKGTGAGVRASTRGLFGVGGMRLGLLGGFWCARVGASTPGGGGGGKRKRGAGVGTPGIYLGKRKGDATRVGEGEEREDDFEN</sequence>
<name>A0A8T1RUN6_CARIL</name>
<dbReference type="Proteomes" id="UP000811609">
    <property type="component" value="Chromosome 1"/>
</dbReference>
<keyword evidence="3" id="KW-1185">Reference proteome</keyword>
<reference evidence="2" key="1">
    <citation type="submission" date="2020-12" db="EMBL/GenBank/DDBJ databases">
        <title>WGS assembly of Carya illinoinensis cv. Pawnee.</title>
        <authorList>
            <person name="Platts A."/>
            <person name="Shu S."/>
            <person name="Wright S."/>
            <person name="Barry K."/>
            <person name="Edger P."/>
            <person name="Pires J.C."/>
            <person name="Schmutz J."/>
        </authorList>
    </citation>
    <scope>NUCLEOTIDE SEQUENCE</scope>
    <source>
        <tissue evidence="2">Leaf</tissue>
    </source>
</reference>
<evidence type="ECO:0000313" key="3">
    <source>
        <dbReference type="Proteomes" id="UP000811609"/>
    </source>
</evidence>